<protein>
    <submittedName>
        <fullName evidence="2">LytTR family transcriptional regulator</fullName>
    </submittedName>
</protein>
<reference evidence="2 3" key="1">
    <citation type="submission" date="2018-08" db="EMBL/GenBank/DDBJ databases">
        <title>A genome reference for cultivated species of the human gut microbiota.</title>
        <authorList>
            <person name="Zou Y."/>
            <person name="Xue W."/>
            <person name="Luo G."/>
        </authorList>
    </citation>
    <scope>NUCLEOTIDE SEQUENCE [LARGE SCALE GENOMIC DNA]</scope>
    <source>
        <strain evidence="2 3">AM29-25AC</strain>
    </source>
</reference>
<dbReference type="GO" id="GO:0003677">
    <property type="term" value="F:DNA binding"/>
    <property type="evidence" value="ECO:0007669"/>
    <property type="project" value="InterPro"/>
</dbReference>
<organism evidence="2 3">
    <name type="scientific">Blautia obeum</name>
    <dbReference type="NCBI Taxonomy" id="40520"/>
    <lineage>
        <taxon>Bacteria</taxon>
        <taxon>Bacillati</taxon>
        <taxon>Bacillota</taxon>
        <taxon>Clostridia</taxon>
        <taxon>Lachnospirales</taxon>
        <taxon>Lachnospiraceae</taxon>
        <taxon>Blautia</taxon>
    </lineage>
</organism>
<dbReference type="PANTHER" id="PTHR37299:SF1">
    <property type="entry name" value="STAGE 0 SPORULATION PROTEIN A HOMOLOG"/>
    <property type="match status" value="1"/>
</dbReference>
<dbReference type="AlphaFoldDB" id="A0A414I607"/>
<feature type="domain" description="HTH LytTR-type" evidence="1">
    <location>
        <begin position="41"/>
        <end position="145"/>
    </location>
</feature>
<comment type="caution">
    <text evidence="2">The sequence shown here is derived from an EMBL/GenBank/DDBJ whole genome shotgun (WGS) entry which is preliminary data.</text>
</comment>
<dbReference type="Gene3D" id="2.40.50.1020">
    <property type="entry name" value="LytTr DNA-binding domain"/>
    <property type="match status" value="1"/>
</dbReference>
<dbReference type="Pfam" id="PF04397">
    <property type="entry name" value="LytTR"/>
    <property type="match status" value="1"/>
</dbReference>
<gene>
    <name evidence="2" type="ORF">DW767_13505</name>
</gene>
<dbReference type="EMBL" id="QSJW01000008">
    <property type="protein sequence ID" value="RHE10924.1"/>
    <property type="molecule type" value="Genomic_DNA"/>
</dbReference>
<dbReference type="Proteomes" id="UP000284644">
    <property type="component" value="Unassembled WGS sequence"/>
</dbReference>
<dbReference type="GO" id="GO:0000156">
    <property type="term" value="F:phosphorelay response regulator activity"/>
    <property type="evidence" value="ECO:0007669"/>
    <property type="project" value="InterPro"/>
</dbReference>
<evidence type="ECO:0000313" key="2">
    <source>
        <dbReference type="EMBL" id="RHE10924.1"/>
    </source>
</evidence>
<dbReference type="RefSeq" id="WP_118045675.1">
    <property type="nucleotide sequence ID" value="NZ_QSJW01000008.1"/>
</dbReference>
<proteinExistence type="predicted"/>
<sequence>MKLKLHKKPELQEIEVNISYKEMSPRLSKMIKYIQQYEYVIEALSKEKILYIPLDQILYFDTVDRKTFLYTSNQVYMCKKTLVALENDLSDTTVVRINKGTLLNITSLMSVKPYPNHRLLAELSNGEHLIISRKYIPILQNILRRGYYV</sequence>
<dbReference type="InterPro" id="IPR046947">
    <property type="entry name" value="LytR-like"/>
</dbReference>
<name>A0A414I607_9FIRM</name>
<accession>A0A414I607</accession>
<evidence type="ECO:0000313" key="3">
    <source>
        <dbReference type="Proteomes" id="UP000284644"/>
    </source>
</evidence>
<dbReference type="PROSITE" id="PS50930">
    <property type="entry name" value="HTH_LYTTR"/>
    <property type="match status" value="1"/>
</dbReference>
<evidence type="ECO:0000259" key="1">
    <source>
        <dbReference type="PROSITE" id="PS50930"/>
    </source>
</evidence>
<dbReference type="InterPro" id="IPR007492">
    <property type="entry name" value="LytTR_DNA-bd_dom"/>
</dbReference>
<dbReference type="PANTHER" id="PTHR37299">
    <property type="entry name" value="TRANSCRIPTIONAL REGULATOR-RELATED"/>
    <property type="match status" value="1"/>
</dbReference>
<dbReference type="SMART" id="SM00850">
    <property type="entry name" value="LytTR"/>
    <property type="match status" value="1"/>
</dbReference>